<dbReference type="EC" id="3.4.14.-" evidence="6"/>
<dbReference type="SUPFAM" id="SSF50494">
    <property type="entry name" value="Trypsin-like serine proteases"/>
    <property type="match status" value="1"/>
</dbReference>
<keyword evidence="6" id="KW-0720">Serine protease</keyword>
<dbReference type="PANTHER" id="PTHR38469">
    <property type="entry name" value="PERIPLASMIC PEPTIDASE SUBFAMILY S1B"/>
    <property type="match status" value="1"/>
</dbReference>
<dbReference type="Pfam" id="PF10459">
    <property type="entry name" value="Peptidase_S46"/>
    <property type="match status" value="1"/>
</dbReference>
<dbReference type="RefSeq" id="WP_348389908.1">
    <property type="nucleotide sequence ID" value="NZ_CP134145.1"/>
</dbReference>
<keyword evidence="3 6" id="KW-0645">Protease</keyword>
<organism evidence="7 8">
    <name type="scientific">Thalassotalea psychrophila</name>
    <dbReference type="NCBI Taxonomy" id="3065647"/>
    <lineage>
        <taxon>Bacteria</taxon>
        <taxon>Pseudomonadati</taxon>
        <taxon>Pseudomonadota</taxon>
        <taxon>Gammaproteobacteria</taxon>
        <taxon>Alteromonadales</taxon>
        <taxon>Colwelliaceae</taxon>
        <taxon>Thalassotalea</taxon>
    </lineage>
</organism>
<evidence type="ECO:0000256" key="2">
    <source>
        <dbReference type="ARBA" id="ARBA00022438"/>
    </source>
</evidence>
<evidence type="ECO:0000256" key="4">
    <source>
        <dbReference type="ARBA" id="ARBA00022729"/>
    </source>
</evidence>
<dbReference type="Proteomes" id="UP001258994">
    <property type="component" value="Chromosome"/>
</dbReference>
<protein>
    <recommendedName>
        <fullName evidence="6">Dipeptidyl-peptidase</fullName>
        <ecNumber evidence="6">3.4.14.-</ecNumber>
    </recommendedName>
</protein>
<evidence type="ECO:0000256" key="6">
    <source>
        <dbReference type="RuleBase" id="RU366067"/>
    </source>
</evidence>
<dbReference type="InterPro" id="IPR019500">
    <property type="entry name" value="Pep_S46"/>
</dbReference>
<gene>
    <name evidence="7" type="ORF">RGQ13_11580</name>
</gene>
<evidence type="ECO:0000256" key="3">
    <source>
        <dbReference type="ARBA" id="ARBA00022670"/>
    </source>
</evidence>
<dbReference type="PANTHER" id="PTHR38469:SF1">
    <property type="entry name" value="PERIPLASMIC PEPTIDASE SUBFAMILY S1B"/>
    <property type="match status" value="1"/>
</dbReference>
<keyword evidence="5 6" id="KW-0378">Hydrolase</keyword>
<feature type="chain" id="PRO_5045010529" description="Dipeptidyl-peptidase" evidence="6">
    <location>
        <begin position="22"/>
        <end position="735"/>
    </location>
</feature>
<reference evidence="8" key="1">
    <citation type="submission" date="2023-09" db="EMBL/GenBank/DDBJ databases">
        <authorList>
            <person name="Li S."/>
            <person name="Li X."/>
            <person name="Zhang C."/>
            <person name="Zhao Z."/>
        </authorList>
    </citation>
    <scope>NUCLEOTIDE SEQUENCE [LARGE SCALE GENOMIC DNA]</scope>
    <source>
        <strain evidence="8">SQ149</strain>
    </source>
</reference>
<sequence length="735" mass="82434">MSKLSSLLLCAISAVSTLSVADEGMWQPHQLPSISKELTAAGLELNPTDLTNLTEFPMGAIVSLGGCTASFVSDQALVVSNHHCVYGSVQYNSTEENNLLKNGFLAKSFAEELPAAPGQRIYVTEEITEVTPLIKGGITTAMKGDERYKFIDTNSKKLVSQCEQDKNYRCSVVNFHGGLEYYLFKQLMIRDVRLVHAPASSVGKYGGDIDNWMWPRHTGDYGFYRAYVGKDGQPADYSVDNVPYQPKHHLKVNKASVNEDDYIMVLGYPGRTNRYRVASEVEHQFTWAYPVAKSYREEIINLIHENSEVGSDKRIKYQNELASLANYAKNYGSLIESYNKGTTLERKQQLEAQLSTWINSNPKRKAKYGSALSGINKLVNDSQEFAPRSYVLSYMARSKLLTTANKLHRLAIEKAKPDLERQRGYQERDMDRFAQGMKTINRRLDLDIDQKILTHMLTHYAALPEKQRIKELDQFFALENGLNETALKSKLDAIYKTTELADEETRLAWMNKSVEEFNNSNDPFIQLAVNTFKSRKAIEDSSKELAGNLQAYRPKFMEALIAYNKSKDIPVYADANSTLRVTYGNVKGYSPKDGITAAPFTTVEGIVAKDTGAFPFDAPKKQLDLINKRQYGSYTKDDLNTVPVNFLGTLDITGGNSGSPTLNSKAEFVGLVFDGVYESIIGGWDYDAKLNRSIHVDVRYMLWVMEHIDGATNLIDEMDIVEMSANGEVTTTVAE</sequence>
<dbReference type="EMBL" id="CP134145">
    <property type="protein sequence ID" value="WNC70771.1"/>
    <property type="molecule type" value="Genomic_DNA"/>
</dbReference>
<evidence type="ECO:0000256" key="5">
    <source>
        <dbReference type="ARBA" id="ARBA00022801"/>
    </source>
</evidence>
<feature type="signal peptide" evidence="6">
    <location>
        <begin position="1"/>
        <end position="21"/>
    </location>
</feature>
<keyword evidence="8" id="KW-1185">Reference proteome</keyword>
<comment type="similarity">
    <text evidence="1 6">Belongs to the peptidase S46 family.</text>
</comment>
<evidence type="ECO:0000313" key="7">
    <source>
        <dbReference type="EMBL" id="WNC70771.1"/>
    </source>
</evidence>
<keyword evidence="2 6" id="KW-0031">Aminopeptidase</keyword>
<comment type="function">
    <text evidence="6">Catalyzes the removal of dipeptides from the N-terminus of oligopeptides.</text>
</comment>
<keyword evidence="4 6" id="KW-0732">Signal</keyword>
<evidence type="ECO:0000313" key="8">
    <source>
        <dbReference type="Proteomes" id="UP001258994"/>
    </source>
</evidence>
<dbReference type="InterPro" id="IPR009003">
    <property type="entry name" value="Peptidase_S1_PA"/>
</dbReference>
<accession>A0ABY9TPL5</accession>
<name>A0ABY9TPL5_9GAMM</name>
<evidence type="ECO:0000256" key="1">
    <source>
        <dbReference type="ARBA" id="ARBA00010491"/>
    </source>
</evidence>
<proteinExistence type="inferred from homology"/>